<dbReference type="GO" id="GO:0004518">
    <property type="term" value="F:nuclease activity"/>
    <property type="evidence" value="ECO:0007669"/>
    <property type="project" value="UniProtKB-KW"/>
</dbReference>
<dbReference type="GO" id="GO:0003676">
    <property type="term" value="F:nucleic acid binding"/>
    <property type="evidence" value="ECO:0007669"/>
    <property type="project" value="InterPro"/>
</dbReference>
<evidence type="ECO:0000256" key="3">
    <source>
        <dbReference type="ARBA" id="ARBA00022801"/>
    </source>
</evidence>
<dbReference type="EMBL" id="MF417958">
    <property type="protein sequence ID" value="ASN72524.1"/>
    <property type="molecule type" value="Genomic_DNA"/>
</dbReference>
<proteinExistence type="predicted"/>
<accession>A0A2H4JBA0</accession>
<gene>
    <name evidence="5" type="ORF">7F13_11</name>
</gene>
<evidence type="ECO:0000259" key="4">
    <source>
        <dbReference type="SMART" id="SM00990"/>
    </source>
</evidence>
<dbReference type="Gene3D" id="3.40.1350.10">
    <property type="match status" value="1"/>
</dbReference>
<keyword evidence="3" id="KW-0378">Hydrolase</keyword>
<dbReference type="GO" id="GO:0016788">
    <property type="term" value="F:hydrolase activity, acting on ester bonds"/>
    <property type="evidence" value="ECO:0007669"/>
    <property type="project" value="InterPro"/>
</dbReference>
<organism evidence="5">
    <name type="scientific">uncultured Caudovirales phage</name>
    <dbReference type="NCBI Taxonomy" id="2100421"/>
    <lineage>
        <taxon>Viruses</taxon>
        <taxon>Duplodnaviria</taxon>
        <taxon>Heunggongvirae</taxon>
        <taxon>Uroviricota</taxon>
        <taxon>Caudoviricetes</taxon>
        <taxon>Peduoviridae</taxon>
        <taxon>Maltschvirus</taxon>
        <taxon>Maltschvirus maltsch</taxon>
    </lineage>
</organism>
<evidence type="ECO:0000256" key="1">
    <source>
        <dbReference type="ARBA" id="ARBA00001946"/>
    </source>
</evidence>
<dbReference type="SMART" id="SM00990">
    <property type="entry name" value="VRR_NUC"/>
    <property type="match status" value="1"/>
</dbReference>
<comment type="cofactor">
    <cofactor evidence="1">
        <name>Mg(2+)</name>
        <dbReference type="ChEBI" id="CHEBI:18420"/>
    </cofactor>
</comment>
<evidence type="ECO:0000256" key="2">
    <source>
        <dbReference type="ARBA" id="ARBA00022722"/>
    </source>
</evidence>
<protein>
    <recommendedName>
        <fullName evidence="4">VRR-NUC domain-containing protein</fullName>
    </recommendedName>
</protein>
<evidence type="ECO:0000313" key="5">
    <source>
        <dbReference type="EMBL" id="ASN72524.1"/>
    </source>
</evidence>
<keyword evidence="2" id="KW-0540">Nuclease</keyword>
<dbReference type="InterPro" id="IPR014883">
    <property type="entry name" value="VRR_NUC"/>
</dbReference>
<feature type="domain" description="VRR-NUC" evidence="4">
    <location>
        <begin position="1"/>
        <end position="94"/>
    </location>
</feature>
<sequence length="114" mass="13135">MSEQKIQNEIILAINQRGHRLWRANAGKVQTKDNRIIKLLPKGFPDTFGYRKSDGKFIAIEVKTESGRLRPEQEKFKDFAETQNILYGVARSVEEAIEIVEGTQEAQKGEDEEW</sequence>
<name>A0A2H4JBA0_9CAUD</name>
<dbReference type="Pfam" id="PF08774">
    <property type="entry name" value="VRR_NUC"/>
    <property type="match status" value="1"/>
</dbReference>
<dbReference type="InterPro" id="IPR011856">
    <property type="entry name" value="tRNA_endonuc-like_dom_sf"/>
</dbReference>
<reference evidence="5" key="1">
    <citation type="submission" date="2017-06" db="EMBL/GenBank/DDBJ databases">
        <title>Novel phages from South African skin metaviromes.</title>
        <authorList>
            <person name="van Zyl L.J."/>
            <person name="Abrahams Y."/>
            <person name="Stander E.A."/>
            <person name="Kirby B.M."/>
            <person name="Clavaud C."/>
            <person name="Farcet C."/>
            <person name="Breton L."/>
            <person name="Trindade M.I."/>
        </authorList>
    </citation>
    <scope>NUCLEOTIDE SEQUENCE</scope>
</reference>